<gene>
    <name evidence="2" type="ORF">DNG_03683</name>
</gene>
<evidence type="ECO:0000313" key="2">
    <source>
        <dbReference type="EMBL" id="SPO00935.1"/>
    </source>
</evidence>
<dbReference type="EMBL" id="ONZQ02000004">
    <property type="protein sequence ID" value="SPO00935.1"/>
    <property type="molecule type" value="Genomic_DNA"/>
</dbReference>
<feature type="compositionally biased region" description="Basic and acidic residues" evidence="1">
    <location>
        <begin position="202"/>
        <end position="219"/>
    </location>
</feature>
<name>A0AAE8MVA8_9PEZI</name>
<feature type="region of interest" description="Disordered" evidence="1">
    <location>
        <begin position="428"/>
        <end position="452"/>
    </location>
</feature>
<comment type="caution">
    <text evidence="2">The sequence shown here is derived from an EMBL/GenBank/DDBJ whole genome shotgun (WGS) entry which is preliminary data.</text>
</comment>
<organism evidence="2 3">
    <name type="scientific">Cephalotrichum gorgonifer</name>
    <dbReference type="NCBI Taxonomy" id="2041049"/>
    <lineage>
        <taxon>Eukaryota</taxon>
        <taxon>Fungi</taxon>
        <taxon>Dikarya</taxon>
        <taxon>Ascomycota</taxon>
        <taxon>Pezizomycotina</taxon>
        <taxon>Sordariomycetes</taxon>
        <taxon>Hypocreomycetidae</taxon>
        <taxon>Microascales</taxon>
        <taxon>Microascaceae</taxon>
        <taxon>Cephalotrichum</taxon>
    </lineage>
</organism>
<dbReference type="AlphaFoldDB" id="A0AAE8MVA8"/>
<feature type="region of interest" description="Disordered" evidence="1">
    <location>
        <begin position="22"/>
        <end position="59"/>
    </location>
</feature>
<dbReference type="Proteomes" id="UP001187682">
    <property type="component" value="Unassembled WGS sequence"/>
</dbReference>
<dbReference type="Gene3D" id="3.30.160.60">
    <property type="entry name" value="Classic Zinc Finger"/>
    <property type="match status" value="1"/>
</dbReference>
<sequence length="452" mass="48808">MLSPPISVFDSTLFDFGCDDSNSHSAQSKAGIIADGNAQPELQRYLDSPHSSPSLTSHSFSTASSSSSSSYLSPSNCLSTPATAFSPFPELSPQILDPEWSDHDLITRESPEPYECLPSKAGLTGALAMSTATLPFESAYSMSPKQSFGWPEMMANPTDDSANYLGHDLSLGGGSSDAGYASTGGSRSINGSPPRHLSMTVEQRELKRQMDQSRRESKSAARFRRSNSNPYLSDAPSPSLNNMPLYTTPTAPTSLLAEPVTSSMPAQNYLSAYDHRHNQPLQEPVSAGLPNVAMYGTSMEQHPMQPAYNVPLHFPQAYQQPSPSYPRSRPASLSVGSEQSLMYGMPGALTPTSNPGSAPGSLDPNHVRVVQNRPKPQCWEHGCNGRQFSTFSNLLRHQREKSGQSNKASCPNCGAEFTRTTARNGHLLQGKCRKREEGEGVTPDRALGEEES</sequence>
<feature type="compositionally biased region" description="Low complexity" evidence="1">
    <location>
        <begin position="177"/>
        <end position="186"/>
    </location>
</feature>
<evidence type="ECO:0000256" key="1">
    <source>
        <dbReference type="SAM" id="MobiDB-lite"/>
    </source>
</evidence>
<accession>A0AAE8MVA8</accession>
<feature type="compositionally biased region" description="Polar residues" evidence="1">
    <location>
        <begin position="226"/>
        <end position="244"/>
    </location>
</feature>
<proteinExistence type="predicted"/>
<protein>
    <submittedName>
        <fullName evidence="2">Uncharacterized protein</fullName>
    </submittedName>
</protein>
<feature type="region of interest" description="Disordered" evidence="1">
    <location>
        <begin position="175"/>
        <end position="244"/>
    </location>
</feature>
<keyword evidence="3" id="KW-1185">Reference proteome</keyword>
<feature type="compositionally biased region" description="Low complexity" evidence="1">
    <location>
        <begin position="48"/>
        <end position="59"/>
    </location>
</feature>
<evidence type="ECO:0000313" key="3">
    <source>
        <dbReference type="Proteomes" id="UP001187682"/>
    </source>
</evidence>
<reference evidence="2" key="1">
    <citation type="submission" date="2018-03" db="EMBL/GenBank/DDBJ databases">
        <authorList>
            <person name="Guldener U."/>
        </authorList>
    </citation>
    <scope>NUCLEOTIDE SEQUENCE</scope>
</reference>